<evidence type="ECO:0000256" key="2">
    <source>
        <dbReference type="ARBA" id="ARBA00008333"/>
    </source>
</evidence>
<dbReference type="PANTHER" id="PTHR31632">
    <property type="entry name" value="IRON TRANSPORTER FTH1"/>
    <property type="match status" value="1"/>
</dbReference>
<evidence type="ECO:0000256" key="5">
    <source>
        <dbReference type="ARBA" id="ARBA00023136"/>
    </source>
</evidence>
<dbReference type="Proteomes" id="UP000255326">
    <property type="component" value="Unassembled WGS sequence"/>
</dbReference>
<sequence>MLSSLFLSFREGLEAALVIGIILVQLAKLNKSSLSKAVYIGALAGLAVSAVGGVIGFNEAQELEEAGEEIFEGIMMLVAAGLIAYFILWLHKSKQVSSSVLSQVEKRTSWIGLFVLSFLSVLREGIELVIFNMTQIAENSGMVAFGSILGIALAVLLAIIVFKTTLKYNLGIIFKALGIILILIGGELFAEGLVKLIEGGGELLETIGMIVFIVPSLYIFLKDDFKRFQNRDKQNSKPKTS</sequence>
<keyword evidence="8" id="KW-1185">Reference proteome</keyword>
<keyword evidence="4 6" id="KW-1133">Transmembrane helix</keyword>
<dbReference type="OrthoDB" id="9792533at2"/>
<feature type="transmembrane region" description="Helical" evidence="6">
    <location>
        <begin position="203"/>
        <end position="221"/>
    </location>
</feature>
<dbReference type="InterPro" id="IPR004923">
    <property type="entry name" value="FTR1/Fip1/EfeU"/>
</dbReference>
<feature type="transmembrane region" description="Helical" evidence="6">
    <location>
        <begin position="174"/>
        <end position="197"/>
    </location>
</feature>
<evidence type="ECO:0000256" key="1">
    <source>
        <dbReference type="ARBA" id="ARBA00004141"/>
    </source>
</evidence>
<comment type="caution">
    <text evidence="7">The sequence shown here is derived from an EMBL/GenBank/DDBJ whole genome shotgun (WGS) entry which is preliminary data.</text>
</comment>
<name>A0A370G5I9_9BACI</name>
<evidence type="ECO:0000256" key="4">
    <source>
        <dbReference type="ARBA" id="ARBA00022989"/>
    </source>
</evidence>
<proteinExistence type="inferred from homology"/>
<dbReference type="EMBL" id="QQAY01000017">
    <property type="protein sequence ID" value="RDI38480.1"/>
    <property type="molecule type" value="Genomic_DNA"/>
</dbReference>
<feature type="transmembrane region" description="Helical" evidence="6">
    <location>
        <begin position="70"/>
        <end position="90"/>
    </location>
</feature>
<reference evidence="7 8" key="1">
    <citation type="submission" date="2018-07" db="EMBL/GenBank/DDBJ databases">
        <title>Genomic Encyclopedia of Type Strains, Phase IV (KMG-IV): sequencing the most valuable type-strain genomes for metagenomic binning, comparative biology and taxonomic classification.</title>
        <authorList>
            <person name="Goeker M."/>
        </authorList>
    </citation>
    <scope>NUCLEOTIDE SEQUENCE [LARGE SCALE GENOMIC DNA]</scope>
    <source>
        <strain evidence="7 8">DSM 25281</strain>
    </source>
</reference>
<comment type="subcellular location">
    <subcellularLocation>
        <location evidence="1">Membrane</location>
        <topology evidence="1">Multi-pass membrane protein</topology>
    </subcellularLocation>
</comment>
<organism evidence="7 8">
    <name type="scientific">Falsibacillus pallidus</name>
    <dbReference type="NCBI Taxonomy" id="493781"/>
    <lineage>
        <taxon>Bacteria</taxon>
        <taxon>Bacillati</taxon>
        <taxon>Bacillota</taxon>
        <taxon>Bacilli</taxon>
        <taxon>Bacillales</taxon>
        <taxon>Bacillaceae</taxon>
        <taxon>Falsibacillus</taxon>
    </lineage>
</organism>
<feature type="transmembrane region" description="Helical" evidence="6">
    <location>
        <begin position="110"/>
        <end position="131"/>
    </location>
</feature>
<evidence type="ECO:0000256" key="6">
    <source>
        <dbReference type="SAM" id="Phobius"/>
    </source>
</evidence>
<protein>
    <submittedName>
        <fullName evidence="7">High-affinity iron transporter</fullName>
    </submittedName>
</protein>
<gene>
    <name evidence="7" type="ORF">DFR59_11721</name>
</gene>
<dbReference type="GO" id="GO:0033573">
    <property type="term" value="C:high-affinity iron permease complex"/>
    <property type="evidence" value="ECO:0007669"/>
    <property type="project" value="InterPro"/>
</dbReference>
<dbReference type="PANTHER" id="PTHR31632:SF2">
    <property type="entry name" value="PLASMA MEMBRANE IRON PERMEASE"/>
    <property type="match status" value="1"/>
</dbReference>
<accession>A0A370G5I9</accession>
<dbReference type="RefSeq" id="WP_114746904.1">
    <property type="nucleotide sequence ID" value="NZ_QQAY01000017.1"/>
</dbReference>
<evidence type="ECO:0000256" key="3">
    <source>
        <dbReference type="ARBA" id="ARBA00022692"/>
    </source>
</evidence>
<feature type="transmembrane region" description="Helical" evidence="6">
    <location>
        <begin position="143"/>
        <end position="162"/>
    </location>
</feature>
<dbReference type="GO" id="GO:0015093">
    <property type="term" value="F:ferrous iron transmembrane transporter activity"/>
    <property type="evidence" value="ECO:0007669"/>
    <property type="project" value="TreeGrafter"/>
</dbReference>
<dbReference type="AlphaFoldDB" id="A0A370G5I9"/>
<dbReference type="Pfam" id="PF03239">
    <property type="entry name" value="FTR1"/>
    <property type="match status" value="1"/>
</dbReference>
<feature type="transmembrane region" description="Helical" evidence="6">
    <location>
        <begin position="37"/>
        <end position="58"/>
    </location>
</feature>
<keyword evidence="3 6" id="KW-0812">Transmembrane</keyword>
<evidence type="ECO:0000313" key="8">
    <source>
        <dbReference type="Proteomes" id="UP000255326"/>
    </source>
</evidence>
<comment type="similarity">
    <text evidence="2">Belongs to the oxidase-dependent Fe transporter (OFeT) (TC 9.A.10.1) family.</text>
</comment>
<keyword evidence="5 6" id="KW-0472">Membrane</keyword>
<evidence type="ECO:0000313" key="7">
    <source>
        <dbReference type="EMBL" id="RDI38480.1"/>
    </source>
</evidence>